<gene>
    <name evidence="2" type="ORF">RND71_003248</name>
</gene>
<comment type="caution">
    <text evidence="2">The sequence shown here is derived from an EMBL/GenBank/DDBJ whole genome shotgun (WGS) entry which is preliminary data.</text>
</comment>
<feature type="domain" description="Sieve element occlusion N-terminal" evidence="1">
    <location>
        <begin position="24"/>
        <end position="145"/>
    </location>
</feature>
<protein>
    <recommendedName>
        <fullName evidence="1">Sieve element occlusion N-terminal domain-containing protein</fullName>
    </recommendedName>
</protein>
<dbReference type="PANTHER" id="PTHR33232">
    <property type="entry name" value="PROTEIN SIEVE ELEMENT OCCLUSION B-LIKE"/>
    <property type="match status" value="1"/>
</dbReference>
<dbReference type="Pfam" id="PF14576">
    <property type="entry name" value="SEO_N"/>
    <property type="match status" value="1"/>
</dbReference>
<dbReference type="InterPro" id="IPR027942">
    <property type="entry name" value="SEO_N"/>
</dbReference>
<evidence type="ECO:0000313" key="2">
    <source>
        <dbReference type="EMBL" id="KAK4376952.1"/>
    </source>
</evidence>
<dbReference type="AlphaFoldDB" id="A0AAE1SXJ3"/>
<dbReference type="PANTHER" id="PTHR33232:SF11">
    <property type="entry name" value="PROTEIN SIEVE ELEMENT OCCLUSION C"/>
    <property type="match status" value="1"/>
</dbReference>
<organism evidence="2 3">
    <name type="scientific">Anisodus tanguticus</name>
    <dbReference type="NCBI Taxonomy" id="243964"/>
    <lineage>
        <taxon>Eukaryota</taxon>
        <taxon>Viridiplantae</taxon>
        <taxon>Streptophyta</taxon>
        <taxon>Embryophyta</taxon>
        <taxon>Tracheophyta</taxon>
        <taxon>Spermatophyta</taxon>
        <taxon>Magnoliopsida</taxon>
        <taxon>eudicotyledons</taxon>
        <taxon>Gunneridae</taxon>
        <taxon>Pentapetalae</taxon>
        <taxon>asterids</taxon>
        <taxon>lamiids</taxon>
        <taxon>Solanales</taxon>
        <taxon>Solanaceae</taxon>
        <taxon>Solanoideae</taxon>
        <taxon>Hyoscyameae</taxon>
        <taxon>Anisodus</taxon>
    </lineage>
</organism>
<dbReference type="EMBL" id="JAVYJV010000002">
    <property type="protein sequence ID" value="KAK4376952.1"/>
    <property type="molecule type" value="Genomic_DNA"/>
</dbReference>
<keyword evidence="3" id="KW-1185">Reference proteome</keyword>
<evidence type="ECO:0000313" key="3">
    <source>
        <dbReference type="Proteomes" id="UP001291623"/>
    </source>
</evidence>
<reference evidence="2" key="1">
    <citation type="submission" date="2023-12" db="EMBL/GenBank/DDBJ databases">
        <title>Genome assembly of Anisodus tanguticus.</title>
        <authorList>
            <person name="Wang Y.-J."/>
        </authorList>
    </citation>
    <scope>NUCLEOTIDE SEQUENCE</scope>
    <source>
        <strain evidence="2">KB-2021</strain>
        <tissue evidence="2">Leaf</tissue>
    </source>
</reference>
<sequence>MHFISPKFSYPRSNCINSWSVEVFGLEEKLGYTIKKISHEILCKCYEDGDLHEKTMTLFETLGPSRWDAKVVLTLAALVSIYGEFWLIMQLVHHSYLAALTTALKKMPRDLNILKIQFKALNLLIDTMIEAANLVLDFEGLPLQQEPLGDEAIVVTKS</sequence>
<accession>A0AAE1SXJ3</accession>
<evidence type="ECO:0000259" key="1">
    <source>
        <dbReference type="Pfam" id="PF14576"/>
    </source>
</evidence>
<dbReference type="InterPro" id="IPR039299">
    <property type="entry name" value="SEOA"/>
</dbReference>
<proteinExistence type="predicted"/>
<dbReference type="GO" id="GO:0010088">
    <property type="term" value="P:phloem development"/>
    <property type="evidence" value="ECO:0007669"/>
    <property type="project" value="InterPro"/>
</dbReference>
<name>A0AAE1SXJ3_9SOLA</name>
<dbReference type="Proteomes" id="UP001291623">
    <property type="component" value="Unassembled WGS sequence"/>
</dbReference>